<keyword evidence="2 5" id="KW-0812">Transmembrane</keyword>
<evidence type="ECO:0000256" key="1">
    <source>
        <dbReference type="ARBA" id="ARBA00004141"/>
    </source>
</evidence>
<dbReference type="PANTHER" id="PTHR43077:SF5">
    <property type="entry name" value="PHAGE INFECTION PROTEIN"/>
    <property type="match status" value="1"/>
</dbReference>
<feature type="transmembrane region" description="Helical" evidence="5">
    <location>
        <begin position="364"/>
        <end position="381"/>
    </location>
</feature>
<organism evidence="7 8">
    <name type="scientific">Bacillus changyiensis</name>
    <dbReference type="NCBI Taxonomy" id="3004103"/>
    <lineage>
        <taxon>Bacteria</taxon>
        <taxon>Bacillati</taxon>
        <taxon>Bacillota</taxon>
        <taxon>Bacilli</taxon>
        <taxon>Bacillales</taxon>
        <taxon>Bacillaceae</taxon>
        <taxon>Bacillus</taxon>
    </lineage>
</organism>
<feature type="transmembrane region" description="Helical" evidence="5">
    <location>
        <begin position="238"/>
        <end position="263"/>
    </location>
</feature>
<gene>
    <name evidence="7" type="ORF">PJ311_14625</name>
</gene>
<feature type="transmembrane region" description="Helical" evidence="5">
    <location>
        <begin position="207"/>
        <end position="226"/>
    </location>
</feature>
<dbReference type="InterPro" id="IPR051328">
    <property type="entry name" value="T7SS_ABC-Transporter"/>
</dbReference>
<dbReference type="Pfam" id="PF12698">
    <property type="entry name" value="ABC2_membrane_3"/>
    <property type="match status" value="1"/>
</dbReference>
<evidence type="ECO:0000256" key="3">
    <source>
        <dbReference type="ARBA" id="ARBA00022989"/>
    </source>
</evidence>
<keyword evidence="3 5" id="KW-1133">Transmembrane helix</keyword>
<feature type="domain" description="ABC-2 type transporter transmembrane" evidence="6">
    <location>
        <begin position="14"/>
        <end position="377"/>
    </location>
</feature>
<dbReference type="PANTHER" id="PTHR43077">
    <property type="entry name" value="TRANSPORT PERMEASE YVFS-RELATED"/>
    <property type="match status" value="1"/>
</dbReference>
<dbReference type="Proteomes" id="UP001211894">
    <property type="component" value="Unassembled WGS sequence"/>
</dbReference>
<evidence type="ECO:0000256" key="4">
    <source>
        <dbReference type="ARBA" id="ARBA00023136"/>
    </source>
</evidence>
<name>A0ABT4X690_9BACI</name>
<keyword evidence="4 5" id="KW-0472">Membrane</keyword>
<evidence type="ECO:0000259" key="6">
    <source>
        <dbReference type="Pfam" id="PF12698"/>
    </source>
</evidence>
<evidence type="ECO:0000256" key="5">
    <source>
        <dbReference type="SAM" id="Phobius"/>
    </source>
</evidence>
<dbReference type="EMBL" id="JAQKAB010000010">
    <property type="protein sequence ID" value="MDA7027813.1"/>
    <property type="molecule type" value="Genomic_DNA"/>
</dbReference>
<proteinExistence type="predicted"/>
<feature type="transmembrane region" description="Helical" evidence="5">
    <location>
        <begin position="306"/>
        <end position="329"/>
    </location>
</feature>
<reference evidence="7 8" key="1">
    <citation type="submission" date="2023-01" db="EMBL/GenBank/DDBJ databases">
        <title>Bacillus changyiensis sp. nov., isolated from a coastal deposit.</title>
        <authorList>
            <person name="Xiao G."/>
            <person name="Lai Q."/>
            <person name="Hu Z."/>
            <person name="Shao Z."/>
        </authorList>
    </citation>
    <scope>NUCLEOTIDE SEQUENCE [LARGE SCALE GENOMIC DNA]</scope>
    <source>
        <strain evidence="7 8">CLL-7-23</strain>
    </source>
</reference>
<sequence>MKLLKKKLVLLAPIIVFTVTFVFSLTLIPSVNPVPKKLPIAIVNEDQGIKISGQVKMNLGEDMAQKIIHLSKSDKEPVAEWVKVKNQKLVHEGLNDRKYYAALIIPKDFSQKQATFQTKNPAAPKIHIVINQGANTMAANASGQILNQVVELINQNSRKQILTNFKKQGASLTVEQASAIASPITSKVENVNQTGSHSANGNAPISLIQPLWMSSLIGAVLIFLTARKIKFSSRTDALLSRVTQGLIGTVLAMITGYSLVWIANDWVGLSIPQMHETALFITICYGCFYLMVSAVISWIGVGGAGIFGILFFFGTPLLTIAPEFMSTFYRDWFYPWLPMRFAADGLRDLLFFHKDLSLSQPVSVLIWIGIVSFILLLASALKRNVVCKEKGEAVHPIGMNPVETK</sequence>
<protein>
    <submittedName>
        <fullName evidence="7">DUF3533 domain-containing protein</fullName>
    </submittedName>
</protein>
<keyword evidence="8" id="KW-1185">Reference proteome</keyword>
<comment type="caution">
    <text evidence="7">The sequence shown here is derived from an EMBL/GenBank/DDBJ whole genome shotgun (WGS) entry which is preliminary data.</text>
</comment>
<evidence type="ECO:0000313" key="8">
    <source>
        <dbReference type="Proteomes" id="UP001211894"/>
    </source>
</evidence>
<comment type="subcellular location">
    <subcellularLocation>
        <location evidence="1">Membrane</location>
        <topology evidence="1">Multi-pass membrane protein</topology>
    </subcellularLocation>
</comment>
<accession>A0ABT4X690</accession>
<dbReference type="RefSeq" id="WP_271341634.1">
    <property type="nucleotide sequence ID" value="NZ_JAQKAB010000010.1"/>
</dbReference>
<dbReference type="InterPro" id="IPR013525">
    <property type="entry name" value="ABC2_TM"/>
</dbReference>
<dbReference type="Gene3D" id="3.40.1710.10">
    <property type="entry name" value="abc type-2 transporter like domain"/>
    <property type="match status" value="1"/>
</dbReference>
<evidence type="ECO:0000256" key="2">
    <source>
        <dbReference type="ARBA" id="ARBA00022692"/>
    </source>
</evidence>
<evidence type="ECO:0000313" key="7">
    <source>
        <dbReference type="EMBL" id="MDA7027813.1"/>
    </source>
</evidence>
<feature type="transmembrane region" description="Helical" evidence="5">
    <location>
        <begin position="278"/>
        <end position="299"/>
    </location>
</feature>